<dbReference type="InterPro" id="IPR000835">
    <property type="entry name" value="HTH_MarR-typ"/>
</dbReference>
<gene>
    <name evidence="5" type="ORF">SAMN05660464_4032</name>
</gene>
<reference evidence="6" key="1">
    <citation type="submission" date="2016-10" db="EMBL/GenBank/DDBJ databases">
        <authorList>
            <person name="Varghese N."/>
            <person name="Submissions S."/>
        </authorList>
    </citation>
    <scope>NUCLEOTIDE SEQUENCE [LARGE SCALE GENOMIC DNA]</scope>
    <source>
        <strain evidence="6">DSM 44208</strain>
    </source>
</reference>
<dbReference type="PANTHER" id="PTHR33164">
    <property type="entry name" value="TRANSCRIPTIONAL REGULATOR, MARR FAMILY"/>
    <property type="match status" value="1"/>
</dbReference>
<feature type="domain" description="HTH marR-type" evidence="4">
    <location>
        <begin position="6"/>
        <end position="141"/>
    </location>
</feature>
<dbReference type="PANTHER" id="PTHR33164:SF43">
    <property type="entry name" value="HTH-TYPE TRANSCRIPTIONAL REPRESSOR YETL"/>
    <property type="match status" value="1"/>
</dbReference>
<evidence type="ECO:0000256" key="3">
    <source>
        <dbReference type="ARBA" id="ARBA00023163"/>
    </source>
</evidence>
<accession>A0A1I5SKN5</accession>
<dbReference type="Gene3D" id="1.10.10.10">
    <property type="entry name" value="Winged helix-like DNA-binding domain superfamily/Winged helix DNA-binding domain"/>
    <property type="match status" value="1"/>
</dbReference>
<dbReference type="PROSITE" id="PS01117">
    <property type="entry name" value="HTH_MARR_1"/>
    <property type="match status" value="1"/>
</dbReference>
<dbReference type="RefSeq" id="WP_091113503.1">
    <property type="nucleotide sequence ID" value="NZ_FOWQ01000007.1"/>
</dbReference>
<name>A0A1I5SKN5_9ACTN</name>
<protein>
    <submittedName>
        <fullName evidence="5">DNA-binding transcriptional regulator, MarR family</fullName>
    </submittedName>
</protein>
<dbReference type="GO" id="GO:0006950">
    <property type="term" value="P:response to stress"/>
    <property type="evidence" value="ECO:0007669"/>
    <property type="project" value="TreeGrafter"/>
</dbReference>
<sequence>MDFARAKQVNDAVRTLAMRHRAAAAQLLAPLGLHPGQEVLLLELHASGPRTQAQLAAASGCEPPTITGSVRRLEAAGLVVRRPSPTDGRATIVELSDRARSLLPALEDAWCELAARTLAAVSTDPDGLTATLAEAAEGLRPPG</sequence>
<dbReference type="InterPro" id="IPR023187">
    <property type="entry name" value="Tscrpt_reg_MarR-type_CS"/>
</dbReference>
<evidence type="ECO:0000256" key="2">
    <source>
        <dbReference type="ARBA" id="ARBA00023125"/>
    </source>
</evidence>
<dbReference type="OrthoDB" id="3176111at2"/>
<dbReference type="PROSITE" id="PS50995">
    <property type="entry name" value="HTH_MARR_2"/>
    <property type="match status" value="1"/>
</dbReference>
<keyword evidence="2 5" id="KW-0238">DNA-binding</keyword>
<keyword evidence="3" id="KW-0804">Transcription</keyword>
<dbReference type="InterPro" id="IPR036390">
    <property type="entry name" value="WH_DNA-bd_sf"/>
</dbReference>
<dbReference type="GO" id="GO:0003700">
    <property type="term" value="F:DNA-binding transcription factor activity"/>
    <property type="evidence" value="ECO:0007669"/>
    <property type="project" value="InterPro"/>
</dbReference>
<dbReference type="EMBL" id="FOWQ01000007">
    <property type="protein sequence ID" value="SFP71295.1"/>
    <property type="molecule type" value="Genomic_DNA"/>
</dbReference>
<proteinExistence type="predicted"/>
<dbReference type="GO" id="GO:0003677">
    <property type="term" value="F:DNA binding"/>
    <property type="evidence" value="ECO:0007669"/>
    <property type="project" value="UniProtKB-KW"/>
</dbReference>
<keyword evidence="6" id="KW-1185">Reference proteome</keyword>
<dbReference type="STRING" id="1523247.SAMN05660464_4032"/>
<dbReference type="Pfam" id="PF01047">
    <property type="entry name" value="MarR"/>
    <property type="match status" value="1"/>
</dbReference>
<evidence type="ECO:0000313" key="6">
    <source>
        <dbReference type="Proteomes" id="UP000198857"/>
    </source>
</evidence>
<dbReference type="SUPFAM" id="SSF46785">
    <property type="entry name" value="Winged helix' DNA-binding domain"/>
    <property type="match status" value="1"/>
</dbReference>
<evidence type="ECO:0000259" key="4">
    <source>
        <dbReference type="PROSITE" id="PS50995"/>
    </source>
</evidence>
<dbReference type="AlphaFoldDB" id="A0A1I5SKN5"/>
<evidence type="ECO:0000256" key="1">
    <source>
        <dbReference type="ARBA" id="ARBA00023015"/>
    </source>
</evidence>
<evidence type="ECO:0000313" key="5">
    <source>
        <dbReference type="EMBL" id="SFP71295.1"/>
    </source>
</evidence>
<dbReference type="InterPro" id="IPR036388">
    <property type="entry name" value="WH-like_DNA-bd_sf"/>
</dbReference>
<organism evidence="5 6">
    <name type="scientific">Geodermatophilus dictyosporus</name>
    <dbReference type="NCBI Taxonomy" id="1523247"/>
    <lineage>
        <taxon>Bacteria</taxon>
        <taxon>Bacillati</taxon>
        <taxon>Actinomycetota</taxon>
        <taxon>Actinomycetes</taxon>
        <taxon>Geodermatophilales</taxon>
        <taxon>Geodermatophilaceae</taxon>
        <taxon>Geodermatophilus</taxon>
    </lineage>
</organism>
<dbReference type="SMART" id="SM00347">
    <property type="entry name" value="HTH_MARR"/>
    <property type="match status" value="1"/>
</dbReference>
<dbReference type="InterPro" id="IPR039422">
    <property type="entry name" value="MarR/SlyA-like"/>
</dbReference>
<keyword evidence="1" id="KW-0805">Transcription regulation</keyword>
<dbReference type="Proteomes" id="UP000198857">
    <property type="component" value="Unassembled WGS sequence"/>
</dbReference>